<dbReference type="OrthoDB" id="3196946at2"/>
<dbReference type="Proteomes" id="UP000280586">
    <property type="component" value="Chromosome"/>
</dbReference>
<name>A0A9N7PL85_CLOSE</name>
<dbReference type="EMBL" id="CP099799">
    <property type="protein sequence ID" value="USS00161.1"/>
    <property type="molecule type" value="Genomic_DNA"/>
</dbReference>
<gene>
    <name evidence="1" type="ORF">CP523_03530</name>
    <name evidence="2" type="ORF">NH397_11765</name>
</gene>
<sequence length="186" mass="22218">MSNLEKFITNLCGEFDNSDQIKEEVKLNKLNHPKARHINGICNSKIKNLPKDFKGYFIIEESYYEKDNFKNVLPHLFLFTLNEDNKIVLTSYEIPKNIKKEEFRNDNKDLLMDYNELILSEKFKPMVYNEENEIFQGESISYFSAENKFTLRERIENDIIYVSEVFEKNGKITFGFLDPIIYKRIR</sequence>
<evidence type="ECO:0000313" key="1">
    <source>
        <dbReference type="EMBL" id="AYE33602.1"/>
    </source>
</evidence>
<accession>A0A9N7PL85</accession>
<evidence type="ECO:0000313" key="2">
    <source>
        <dbReference type="EMBL" id="USS00161.1"/>
    </source>
</evidence>
<dbReference type="EMBL" id="CP023671">
    <property type="protein sequence ID" value="AYE33602.1"/>
    <property type="molecule type" value="Genomic_DNA"/>
</dbReference>
<evidence type="ECO:0000313" key="4">
    <source>
        <dbReference type="Proteomes" id="UP001055437"/>
    </source>
</evidence>
<reference evidence="2" key="2">
    <citation type="submission" date="2022-06" db="EMBL/GenBank/DDBJ databases">
        <authorList>
            <person name="Holder M.E."/>
            <person name="Ajami N.J."/>
            <person name="Petrosino J.F."/>
        </authorList>
    </citation>
    <scope>NUCLEOTIDE SEQUENCE</scope>
    <source>
        <strain evidence="2">RMA 8861</strain>
    </source>
</reference>
<dbReference type="GeneID" id="303559753"/>
<keyword evidence="4" id="KW-1185">Reference proteome</keyword>
<evidence type="ECO:0000313" key="3">
    <source>
        <dbReference type="Proteomes" id="UP000280586"/>
    </source>
</evidence>
<dbReference type="KEGG" id="csep:CP523_03530"/>
<reference evidence="1 3" key="1">
    <citation type="submission" date="2017-09" db="EMBL/GenBank/DDBJ databases">
        <authorList>
            <person name="Thomas P."/>
            <person name="Seyboldt C."/>
        </authorList>
    </citation>
    <scope>NUCLEOTIDE SEQUENCE [LARGE SCALE GENOMIC DNA]</scope>
    <source>
        <strain evidence="1 3">DSM 7534</strain>
    </source>
</reference>
<protein>
    <submittedName>
        <fullName evidence="1">Uncharacterized protein</fullName>
    </submittedName>
</protein>
<proteinExistence type="predicted"/>
<dbReference type="Proteomes" id="UP001055437">
    <property type="component" value="Chromosome"/>
</dbReference>
<dbReference type="AlphaFoldDB" id="A0A9N7PL85"/>
<dbReference type="RefSeq" id="WP_066677927.1">
    <property type="nucleotide sequence ID" value="NZ_CABMIZ010000033.1"/>
</dbReference>
<organism evidence="1 3">
    <name type="scientific">Clostridium septicum</name>
    <dbReference type="NCBI Taxonomy" id="1504"/>
    <lineage>
        <taxon>Bacteria</taxon>
        <taxon>Bacillati</taxon>
        <taxon>Bacillota</taxon>
        <taxon>Clostridia</taxon>
        <taxon>Eubacteriales</taxon>
        <taxon>Clostridiaceae</taxon>
        <taxon>Clostridium</taxon>
    </lineage>
</organism>